<comment type="caution">
    <text evidence="1">The sequence shown here is derived from an EMBL/GenBank/DDBJ whole genome shotgun (WGS) entry which is preliminary data.</text>
</comment>
<name>A0A645JKN8_9ZZZZ</name>
<accession>A0A645JKN8</accession>
<evidence type="ECO:0000313" key="1">
    <source>
        <dbReference type="EMBL" id="MPN64151.1"/>
    </source>
</evidence>
<proteinExistence type="predicted"/>
<sequence length="106" mass="10872">MRSQIAKTAAARLLDVGHPAPVGIKPAAQRTTMAIPCACTGDLAKGSVGYLLAQEEVLGISPHEVAGREEHSGLIERIGHGVAVLGGDAQRLLDEGVLLGLGGTFH</sequence>
<dbReference type="EMBL" id="VSSQ01144621">
    <property type="protein sequence ID" value="MPN64151.1"/>
    <property type="molecule type" value="Genomic_DNA"/>
</dbReference>
<dbReference type="AlphaFoldDB" id="A0A645JKN8"/>
<organism evidence="1">
    <name type="scientific">bioreactor metagenome</name>
    <dbReference type="NCBI Taxonomy" id="1076179"/>
    <lineage>
        <taxon>unclassified sequences</taxon>
        <taxon>metagenomes</taxon>
        <taxon>ecological metagenomes</taxon>
    </lineage>
</organism>
<gene>
    <name evidence="1" type="ORF">SDC9_211922</name>
</gene>
<protein>
    <submittedName>
        <fullName evidence="1">Uncharacterized protein</fullName>
    </submittedName>
</protein>
<reference evidence="1" key="1">
    <citation type="submission" date="2019-08" db="EMBL/GenBank/DDBJ databases">
        <authorList>
            <person name="Kucharzyk K."/>
            <person name="Murdoch R.W."/>
            <person name="Higgins S."/>
            <person name="Loffler F."/>
        </authorList>
    </citation>
    <scope>NUCLEOTIDE SEQUENCE</scope>
</reference>